<feature type="compositionally biased region" description="Polar residues" evidence="1">
    <location>
        <begin position="88"/>
        <end position="98"/>
    </location>
</feature>
<name>A0A2G5BKL3_COERN</name>
<sequence length="110" mass="12892">MFFTRPLFVHKRRTRFGDRNLPKMDTLPKDKLVGLSKRQLCWTVIIVTIPFIVVYSNILYKRLVLGEDKRRTLREGGMDTSYVMDNIASSRRGTTLNKPNPHDQQPKDNE</sequence>
<dbReference type="Proteomes" id="UP000242474">
    <property type="component" value="Unassembled WGS sequence"/>
</dbReference>
<reference evidence="3 4" key="1">
    <citation type="journal article" date="2015" name="Genome Biol. Evol.">
        <title>Phylogenomic analyses indicate that early fungi evolved digesting cell walls of algal ancestors of land plants.</title>
        <authorList>
            <person name="Chang Y."/>
            <person name="Wang S."/>
            <person name="Sekimoto S."/>
            <person name="Aerts A.L."/>
            <person name="Choi C."/>
            <person name="Clum A."/>
            <person name="LaButti K.M."/>
            <person name="Lindquist E.A."/>
            <person name="Yee Ngan C."/>
            <person name="Ohm R.A."/>
            <person name="Salamov A.A."/>
            <person name="Grigoriev I.V."/>
            <person name="Spatafora J.W."/>
            <person name="Berbee M.L."/>
        </authorList>
    </citation>
    <scope>NUCLEOTIDE SEQUENCE [LARGE SCALE GENOMIC DNA]</scope>
    <source>
        <strain evidence="3 4">NRRL 1564</strain>
    </source>
</reference>
<feature type="transmembrane region" description="Helical" evidence="2">
    <location>
        <begin position="40"/>
        <end position="60"/>
    </location>
</feature>
<accession>A0A2G5BKL3</accession>
<keyword evidence="4" id="KW-1185">Reference proteome</keyword>
<evidence type="ECO:0000313" key="4">
    <source>
        <dbReference type="Proteomes" id="UP000242474"/>
    </source>
</evidence>
<dbReference type="OrthoDB" id="5568863at2759"/>
<keyword evidence="2" id="KW-0472">Membrane</keyword>
<protein>
    <submittedName>
        <fullName evidence="3">Uncharacterized protein</fullName>
    </submittedName>
</protein>
<dbReference type="AlphaFoldDB" id="A0A2G5BKL3"/>
<proteinExistence type="predicted"/>
<evidence type="ECO:0000256" key="2">
    <source>
        <dbReference type="SAM" id="Phobius"/>
    </source>
</evidence>
<evidence type="ECO:0000256" key="1">
    <source>
        <dbReference type="SAM" id="MobiDB-lite"/>
    </source>
</evidence>
<keyword evidence="2" id="KW-0812">Transmembrane</keyword>
<feature type="compositionally biased region" description="Basic and acidic residues" evidence="1">
    <location>
        <begin position="100"/>
        <end position="110"/>
    </location>
</feature>
<keyword evidence="2" id="KW-1133">Transmembrane helix</keyword>
<gene>
    <name evidence="3" type="ORF">COEREDRAFT_78887</name>
</gene>
<dbReference type="EMBL" id="KZ303486">
    <property type="protein sequence ID" value="PIA19556.1"/>
    <property type="molecule type" value="Genomic_DNA"/>
</dbReference>
<evidence type="ECO:0000313" key="3">
    <source>
        <dbReference type="EMBL" id="PIA19556.1"/>
    </source>
</evidence>
<feature type="region of interest" description="Disordered" evidence="1">
    <location>
        <begin position="88"/>
        <end position="110"/>
    </location>
</feature>
<organism evidence="3 4">
    <name type="scientific">Coemansia reversa (strain ATCC 12441 / NRRL 1564)</name>
    <dbReference type="NCBI Taxonomy" id="763665"/>
    <lineage>
        <taxon>Eukaryota</taxon>
        <taxon>Fungi</taxon>
        <taxon>Fungi incertae sedis</taxon>
        <taxon>Zoopagomycota</taxon>
        <taxon>Kickxellomycotina</taxon>
        <taxon>Kickxellomycetes</taxon>
        <taxon>Kickxellales</taxon>
        <taxon>Kickxellaceae</taxon>
        <taxon>Coemansia</taxon>
    </lineage>
</organism>